<dbReference type="FunFam" id="3.30.70.380:FF:000002">
    <property type="entry name" value="phenylalanine--tRNA ligase, mitochondrial"/>
    <property type="match status" value="1"/>
</dbReference>
<evidence type="ECO:0000256" key="5">
    <source>
        <dbReference type="ARBA" id="ARBA00022741"/>
    </source>
</evidence>
<dbReference type="AlphaFoldDB" id="A0ABD2QJH4"/>
<comment type="caution">
    <text evidence="15">The sequence shown here is derived from an EMBL/GenBank/DDBJ whole genome shotgun (WGS) entry which is preliminary data.</text>
</comment>
<keyword evidence="8" id="KW-0809">Transit peptide</keyword>
<dbReference type="CDD" id="cd00496">
    <property type="entry name" value="PheRS_alpha_core"/>
    <property type="match status" value="1"/>
</dbReference>
<evidence type="ECO:0000313" key="15">
    <source>
        <dbReference type="EMBL" id="KAL3319327.1"/>
    </source>
</evidence>
<evidence type="ECO:0000256" key="2">
    <source>
        <dbReference type="ARBA" id="ARBA00008226"/>
    </source>
</evidence>
<keyword evidence="9" id="KW-0496">Mitochondrion</keyword>
<comment type="function">
    <text evidence="13">Is responsible for the charging of tRNA(Phe) with phenylalanine in mitochondrial translation.</text>
</comment>
<dbReference type="NCBIfam" id="TIGR00469">
    <property type="entry name" value="pheS_mito"/>
    <property type="match status" value="1"/>
</dbReference>
<comment type="subcellular location">
    <subcellularLocation>
        <location evidence="1">Mitochondrion matrix</location>
    </subcellularLocation>
</comment>
<dbReference type="GO" id="GO:0006432">
    <property type="term" value="P:phenylalanyl-tRNA aminoacylation"/>
    <property type="evidence" value="ECO:0007669"/>
    <property type="project" value="UniProtKB-ARBA"/>
</dbReference>
<dbReference type="PANTHER" id="PTHR11538">
    <property type="entry name" value="PHENYLALANYL-TRNA SYNTHETASE"/>
    <property type="match status" value="1"/>
</dbReference>
<comment type="catalytic activity">
    <reaction evidence="12">
        <text>tRNA(Phe) + L-phenylalanine + ATP = L-phenylalanyl-tRNA(Phe) + AMP + diphosphate + H(+)</text>
        <dbReference type="Rhea" id="RHEA:19413"/>
        <dbReference type="Rhea" id="RHEA-COMP:9668"/>
        <dbReference type="Rhea" id="RHEA-COMP:9699"/>
        <dbReference type="ChEBI" id="CHEBI:15378"/>
        <dbReference type="ChEBI" id="CHEBI:30616"/>
        <dbReference type="ChEBI" id="CHEBI:33019"/>
        <dbReference type="ChEBI" id="CHEBI:58095"/>
        <dbReference type="ChEBI" id="CHEBI:78442"/>
        <dbReference type="ChEBI" id="CHEBI:78531"/>
        <dbReference type="ChEBI" id="CHEBI:456215"/>
        <dbReference type="EC" id="6.1.1.20"/>
    </reaction>
</comment>
<dbReference type="Proteomes" id="UP001626550">
    <property type="component" value="Unassembled WGS sequence"/>
</dbReference>
<dbReference type="SUPFAM" id="SSF54991">
    <property type="entry name" value="Anticodon-binding domain of PheRS"/>
    <property type="match status" value="1"/>
</dbReference>
<proteinExistence type="inferred from homology"/>
<evidence type="ECO:0000256" key="11">
    <source>
        <dbReference type="ARBA" id="ARBA00031194"/>
    </source>
</evidence>
<evidence type="ECO:0000256" key="6">
    <source>
        <dbReference type="ARBA" id="ARBA00022840"/>
    </source>
</evidence>
<evidence type="ECO:0000256" key="7">
    <source>
        <dbReference type="ARBA" id="ARBA00022917"/>
    </source>
</evidence>
<evidence type="ECO:0000256" key="10">
    <source>
        <dbReference type="ARBA" id="ARBA00023146"/>
    </source>
</evidence>
<dbReference type="PROSITE" id="PS51447">
    <property type="entry name" value="FDX_ACB"/>
    <property type="match status" value="1"/>
</dbReference>
<evidence type="ECO:0000256" key="12">
    <source>
        <dbReference type="ARBA" id="ARBA00049255"/>
    </source>
</evidence>
<dbReference type="InterPro" id="IPR045864">
    <property type="entry name" value="aa-tRNA-synth_II/BPL/LPL"/>
</dbReference>
<keyword evidence="6" id="KW-0067">ATP-binding</keyword>
<dbReference type="GO" id="GO:0004826">
    <property type="term" value="F:phenylalanine-tRNA ligase activity"/>
    <property type="evidence" value="ECO:0007669"/>
    <property type="project" value="UniProtKB-EC"/>
</dbReference>
<keyword evidence="10" id="KW-0030">Aminoacyl-tRNA synthetase</keyword>
<protein>
    <recommendedName>
        <fullName evidence="3">phenylalanine--tRNA ligase</fullName>
        <ecNumber evidence="3">6.1.1.20</ecNumber>
    </recommendedName>
    <alternativeName>
        <fullName evidence="11">Phenylalanyl-tRNA synthetase</fullName>
    </alternativeName>
</protein>
<dbReference type="InterPro" id="IPR005121">
    <property type="entry name" value="Fdx_antiC-bd"/>
</dbReference>
<keyword evidence="16" id="KW-1185">Reference proteome</keyword>
<dbReference type="InterPro" id="IPR036690">
    <property type="entry name" value="Fdx_antiC-bd_sf"/>
</dbReference>
<accession>A0ABD2QJH4</accession>
<keyword evidence="5" id="KW-0547">Nucleotide-binding</keyword>
<dbReference type="Gene3D" id="3.30.70.380">
    <property type="entry name" value="Ferrodoxin-fold anticodon-binding domain"/>
    <property type="match status" value="1"/>
</dbReference>
<dbReference type="InterPro" id="IPR002319">
    <property type="entry name" value="Phenylalanyl-tRNA_Synthase"/>
</dbReference>
<dbReference type="Pfam" id="PF01409">
    <property type="entry name" value="tRNA-synt_2d"/>
    <property type="match status" value="2"/>
</dbReference>
<evidence type="ECO:0000256" key="3">
    <source>
        <dbReference type="ARBA" id="ARBA00012814"/>
    </source>
</evidence>
<organism evidence="15 16">
    <name type="scientific">Cichlidogyrus casuarinus</name>
    <dbReference type="NCBI Taxonomy" id="1844966"/>
    <lineage>
        <taxon>Eukaryota</taxon>
        <taxon>Metazoa</taxon>
        <taxon>Spiralia</taxon>
        <taxon>Lophotrochozoa</taxon>
        <taxon>Platyhelminthes</taxon>
        <taxon>Monogenea</taxon>
        <taxon>Monopisthocotylea</taxon>
        <taxon>Dactylogyridea</taxon>
        <taxon>Ancyrocephalidae</taxon>
        <taxon>Cichlidogyrus</taxon>
    </lineage>
</organism>
<feature type="domain" description="FDX-ACB" evidence="14">
    <location>
        <begin position="330"/>
        <end position="427"/>
    </location>
</feature>
<evidence type="ECO:0000256" key="1">
    <source>
        <dbReference type="ARBA" id="ARBA00004305"/>
    </source>
</evidence>
<keyword evidence="4" id="KW-0436">Ligase</keyword>
<dbReference type="SMART" id="SM00896">
    <property type="entry name" value="FDX-ACB"/>
    <property type="match status" value="1"/>
</dbReference>
<evidence type="ECO:0000313" key="16">
    <source>
        <dbReference type="Proteomes" id="UP001626550"/>
    </source>
</evidence>
<evidence type="ECO:0000256" key="4">
    <source>
        <dbReference type="ARBA" id="ARBA00022598"/>
    </source>
</evidence>
<dbReference type="EC" id="6.1.1.20" evidence="3"/>
<evidence type="ECO:0000256" key="8">
    <source>
        <dbReference type="ARBA" id="ARBA00022946"/>
    </source>
</evidence>
<gene>
    <name evidence="15" type="primary">FARS2</name>
    <name evidence="15" type="ORF">Ciccas_002009</name>
</gene>
<dbReference type="SUPFAM" id="SSF55681">
    <property type="entry name" value="Class II aaRS and biotin synthetases"/>
    <property type="match status" value="1"/>
</dbReference>
<name>A0ABD2QJH4_9PLAT</name>
<dbReference type="GO" id="GO:0005759">
    <property type="term" value="C:mitochondrial matrix"/>
    <property type="evidence" value="ECO:0007669"/>
    <property type="project" value="UniProtKB-SubCell"/>
</dbReference>
<reference evidence="15 16" key="1">
    <citation type="submission" date="2024-11" db="EMBL/GenBank/DDBJ databases">
        <title>Adaptive evolution of stress response genes in parasites aligns with host niche diversity.</title>
        <authorList>
            <person name="Hahn C."/>
            <person name="Resl P."/>
        </authorList>
    </citation>
    <scope>NUCLEOTIDE SEQUENCE [LARGE SCALE GENOMIC DNA]</scope>
    <source>
        <strain evidence="15">EGGRZ-B1_66</strain>
        <tissue evidence="15">Body</tissue>
    </source>
</reference>
<evidence type="ECO:0000259" key="14">
    <source>
        <dbReference type="PROSITE" id="PS51447"/>
    </source>
</evidence>
<dbReference type="EMBL" id="JBJKFK010000146">
    <property type="protein sequence ID" value="KAL3319327.1"/>
    <property type="molecule type" value="Genomic_DNA"/>
</dbReference>
<dbReference type="InterPro" id="IPR004530">
    <property type="entry name" value="Phe-tRNA-synth_IIc_mito"/>
</dbReference>
<dbReference type="GO" id="GO:0005524">
    <property type="term" value="F:ATP binding"/>
    <property type="evidence" value="ECO:0007669"/>
    <property type="project" value="UniProtKB-KW"/>
</dbReference>
<dbReference type="Pfam" id="PF03147">
    <property type="entry name" value="FDX-ACB"/>
    <property type="match status" value="1"/>
</dbReference>
<keyword evidence="7" id="KW-0648">Protein biosynthesis</keyword>
<dbReference type="PANTHER" id="PTHR11538:SF41">
    <property type="entry name" value="PHENYLALANINE--TRNA LIGASE, MITOCHONDRIAL"/>
    <property type="match status" value="1"/>
</dbReference>
<dbReference type="Gene3D" id="3.30.930.10">
    <property type="entry name" value="Bira Bifunctional Protein, Domain 2"/>
    <property type="match status" value="1"/>
</dbReference>
<comment type="similarity">
    <text evidence="2">Belongs to the class-II aminoacyl-tRNA synthetase family.</text>
</comment>
<sequence length="427" mass="49721">MKTKWVKLEGMPYPCDAWTNITPKITNMLPRKLHNQKNHPLWLLKQRIYRHLDHQSIGLGPRYTLVDDLSPVVTCKQNFDSLLVPQDHVSRLPKDTYYINEHTLLRSHTSAHQNELLASGLNAFLVAGDVYRRDDIDRTHYPAFHQMEGVRLFTADQLFRTAIDPSGCLELLDPREKIQLERPMQSDQLSPDKQPCHTYETLNRLEFELKSSLEDLARKLFGQAVKMRWVDAYFPFTHPSWELEICTLIGDSQEEQWMETLGCGIMRQEILLKNGVHNKVGYAFGLGLERWAMHLYRIPDIRLFWSQDSGFLSQFQVEDVDQDIVFKPISVYPQLPMDISFWLPSDNAAKGKAFARDWYDIIREIAGDLVEQVHLVDTFTHPKTGRLSHCYRIIYRHHSKSLTMDEVRPIHQQMGSLAAERLGVSIR</sequence>
<evidence type="ECO:0000256" key="9">
    <source>
        <dbReference type="ARBA" id="ARBA00023128"/>
    </source>
</evidence>
<evidence type="ECO:0000256" key="13">
    <source>
        <dbReference type="ARBA" id="ARBA00057761"/>
    </source>
</evidence>
<dbReference type="FunFam" id="3.30.930.10:FF:000053">
    <property type="entry name" value="Phenylalanyl-tRNA synthetase mitochondrial"/>
    <property type="match status" value="1"/>
</dbReference>